<dbReference type="Proteomes" id="UP000078546">
    <property type="component" value="Unassembled WGS sequence"/>
</dbReference>
<evidence type="ECO:0000313" key="2">
    <source>
        <dbReference type="EMBL" id="SBS88491.1"/>
    </source>
</evidence>
<name>A0A1A8W6R0_PLAOA</name>
<dbReference type="Proteomes" id="UP000078560">
    <property type="component" value="Unassembled WGS sequence"/>
</dbReference>
<evidence type="ECO:0000256" key="1">
    <source>
        <dbReference type="SAM" id="MobiDB-lite"/>
    </source>
</evidence>
<evidence type="ECO:0000313" key="5">
    <source>
        <dbReference type="Proteomes" id="UP000078560"/>
    </source>
</evidence>
<protein>
    <submittedName>
        <fullName evidence="2">Uncharacterized protein</fullName>
    </submittedName>
</protein>
<reference evidence="2" key="1">
    <citation type="submission" date="2016-05" db="EMBL/GenBank/DDBJ databases">
        <authorList>
            <person name="Lavstsen T."/>
            <person name="Jespersen J.S."/>
        </authorList>
    </citation>
    <scope>NUCLEOTIDE SEQUENCE [LARGE SCALE GENOMIC DNA]</scope>
</reference>
<gene>
    <name evidence="3" type="ORF">POVCU1_045230</name>
    <name evidence="2" type="ORF">POVCU2_0048790</name>
</gene>
<reference evidence="4 5" key="2">
    <citation type="submission" date="2016-05" db="EMBL/GenBank/DDBJ databases">
        <authorList>
            <person name="Naeem Raeece"/>
        </authorList>
    </citation>
    <scope>NUCLEOTIDE SEQUENCE [LARGE SCALE GENOMIC DNA]</scope>
</reference>
<accession>A0A1A8W6R0</accession>
<organism evidence="2 5">
    <name type="scientific">Plasmodium ovale curtisi</name>
    <dbReference type="NCBI Taxonomy" id="864141"/>
    <lineage>
        <taxon>Eukaryota</taxon>
        <taxon>Sar</taxon>
        <taxon>Alveolata</taxon>
        <taxon>Apicomplexa</taxon>
        <taxon>Aconoidasida</taxon>
        <taxon>Haemosporida</taxon>
        <taxon>Plasmodiidae</taxon>
        <taxon>Plasmodium</taxon>
        <taxon>Plasmodium (Plasmodium)</taxon>
    </lineage>
</organism>
<dbReference type="EMBL" id="FLQV01000823">
    <property type="protein sequence ID" value="SBS98320.1"/>
    <property type="molecule type" value="Genomic_DNA"/>
</dbReference>
<evidence type="ECO:0000313" key="3">
    <source>
        <dbReference type="EMBL" id="SBS98320.1"/>
    </source>
</evidence>
<proteinExistence type="predicted"/>
<dbReference type="AlphaFoldDB" id="A0A1A8W6R0"/>
<evidence type="ECO:0000313" key="4">
    <source>
        <dbReference type="Proteomes" id="UP000078546"/>
    </source>
</evidence>
<feature type="compositionally biased region" description="Basic residues" evidence="1">
    <location>
        <begin position="1"/>
        <end position="10"/>
    </location>
</feature>
<sequence>MASSCKKRSFKGSAKNTQKKKKKGGGVGRKGSTQLNLHELQSAENFRPLLCSHTCIHLKYKMYTRACGSSISINPYPSIPPRISRGKSNHLPA</sequence>
<feature type="region of interest" description="Disordered" evidence="1">
    <location>
        <begin position="1"/>
        <end position="33"/>
    </location>
</feature>
<dbReference type="EMBL" id="FLQU01000635">
    <property type="protein sequence ID" value="SBS88491.1"/>
    <property type="molecule type" value="Genomic_DNA"/>
</dbReference>